<evidence type="ECO:0008006" key="3">
    <source>
        <dbReference type="Google" id="ProtNLM"/>
    </source>
</evidence>
<proteinExistence type="predicted"/>
<accession>A0A2N0QW55</accession>
<gene>
    <name evidence="1" type="ORF">RhiirA1_475863</name>
</gene>
<dbReference type="Proteomes" id="UP000232688">
    <property type="component" value="Unassembled WGS sequence"/>
</dbReference>
<sequence length="124" mass="14681">MVLKYCENGNLRNYYLNNELDYSSKIENIIRIASGLLDNHNARKIHKDFHSAENRPTAKELYQILFKLDNYEYDDCDAESQVNDDSDTKSQTLLKQHYVNSECFDCQLEELDLDDINQDEENKY</sequence>
<comment type="caution">
    <text evidence="1">The sequence shown here is derived from an EMBL/GenBank/DDBJ whole genome shotgun (WGS) entry which is preliminary data.</text>
</comment>
<organism evidence="1 2">
    <name type="scientific">Rhizophagus irregularis</name>
    <dbReference type="NCBI Taxonomy" id="588596"/>
    <lineage>
        <taxon>Eukaryota</taxon>
        <taxon>Fungi</taxon>
        <taxon>Fungi incertae sedis</taxon>
        <taxon>Mucoromycota</taxon>
        <taxon>Glomeromycotina</taxon>
        <taxon>Glomeromycetes</taxon>
        <taxon>Glomerales</taxon>
        <taxon>Glomeraceae</taxon>
        <taxon>Rhizophagus</taxon>
    </lineage>
</organism>
<dbReference type="Gene3D" id="1.10.510.10">
    <property type="entry name" value="Transferase(Phosphotransferase) domain 1"/>
    <property type="match status" value="1"/>
</dbReference>
<evidence type="ECO:0000313" key="2">
    <source>
        <dbReference type="Proteomes" id="UP000232688"/>
    </source>
</evidence>
<dbReference type="InterPro" id="IPR011009">
    <property type="entry name" value="Kinase-like_dom_sf"/>
</dbReference>
<reference evidence="1 2" key="1">
    <citation type="submission" date="2017-10" db="EMBL/GenBank/DDBJ databases">
        <title>Extensive intraspecific genome diversity in a model arbuscular mycorrhizal fungus.</title>
        <authorList>
            <person name="Chen E.C.H."/>
            <person name="Morin E."/>
            <person name="Baudet D."/>
            <person name="Noel J."/>
            <person name="Ndikumana S."/>
            <person name="Charron P."/>
            <person name="St-Onge C."/>
            <person name="Giorgi J."/>
            <person name="Grigoriev I.V."/>
            <person name="Roux C."/>
            <person name="Martin F.M."/>
            <person name="Corradi N."/>
        </authorList>
    </citation>
    <scope>NUCLEOTIDE SEQUENCE [LARGE SCALE GENOMIC DNA]</scope>
    <source>
        <strain evidence="1 2">A1</strain>
    </source>
</reference>
<protein>
    <recommendedName>
        <fullName evidence="3">Serine-threonine/tyrosine-protein kinase catalytic domain-containing protein</fullName>
    </recommendedName>
</protein>
<dbReference type="VEuPathDB" id="FungiDB:RhiirA1_475863"/>
<dbReference type="SUPFAM" id="SSF56112">
    <property type="entry name" value="Protein kinase-like (PK-like)"/>
    <property type="match status" value="1"/>
</dbReference>
<reference evidence="1 2" key="2">
    <citation type="submission" date="2017-10" db="EMBL/GenBank/DDBJ databases">
        <title>Genome analyses suggest a sexual origin of heterokaryosis in a supposedly ancient asexual fungus.</title>
        <authorList>
            <person name="Corradi N."/>
            <person name="Sedzielewska K."/>
            <person name="Noel J."/>
            <person name="Charron P."/>
            <person name="Farinelli L."/>
            <person name="Marton T."/>
            <person name="Kruger M."/>
            <person name="Pelin A."/>
            <person name="Brachmann A."/>
            <person name="Corradi N."/>
        </authorList>
    </citation>
    <scope>NUCLEOTIDE SEQUENCE [LARGE SCALE GENOMIC DNA]</scope>
    <source>
        <strain evidence="1 2">A1</strain>
    </source>
</reference>
<name>A0A2N0QW55_9GLOM</name>
<dbReference type="EMBL" id="LLXH01002687">
    <property type="protein sequence ID" value="PKC55302.1"/>
    <property type="molecule type" value="Genomic_DNA"/>
</dbReference>
<evidence type="ECO:0000313" key="1">
    <source>
        <dbReference type="EMBL" id="PKC55302.1"/>
    </source>
</evidence>
<dbReference type="AlphaFoldDB" id="A0A2N0QW55"/>